<protein>
    <submittedName>
        <fullName evidence="3">Uncharacterized protein</fullName>
    </submittedName>
</protein>
<feature type="region of interest" description="Disordered" evidence="2">
    <location>
        <begin position="28"/>
        <end position="70"/>
    </location>
</feature>
<keyword evidence="1" id="KW-0808">Transferase</keyword>
<name>A0A438CIM1_VITVI</name>
<dbReference type="GO" id="GO:0016757">
    <property type="term" value="F:glycosyltransferase activity"/>
    <property type="evidence" value="ECO:0007669"/>
    <property type="project" value="UniProtKB-KW"/>
</dbReference>
<dbReference type="EMBL" id="QGNW01002208">
    <property type="protein sequence ID" value="RVW23060.1"/>
    <property type="molecule type" value="Genomic_DNA"/>
</dbReference>
<proteinExistence type="predicted"/>
<keyword evidence="1" id="KW-0328">Glycosyltransferase</keyword>
<gene>
    <name evidence="3" type="ORF">CK203_102448</name>
</gene>
<dbReference type="AlphaFoldDB" id="A0A438CIM1"/>
<evidence type="ECO:0000313" key="3">
    <source>
        <dbReference type="EMBL" id="RVW23060.1"/>
    </source>
</evidence>
<dbReference type="Proteomes" id="UP000288805">
    <property type="component" value="Unassembled WGS sequence"/>
</dbReference>
<dbReference type="Gene3D" id="3.40.50.2000">
    <property type="entry name" value="Glycogen Phosphorylase B"/>
    <property type="match status" value="1"/>
</dbReference>
<evidence type="ECO:0000256" key="1">
    <source>
        <dbReference type="ARBA" id="ARBA00022676"/>
    </source>
</evidence>
<organism evidence="3 4">
    <name type="scientific">Vitis vinifera</name>
    <name type="common">Grape</name>
    <dbReference type="NCBI Taxonomy" id="29760"/>
    <lineage>
        <taxon>Eukaryota</taxon>
        <taxon>Viridiplantae</taxon>
        <taxon>Streptophyta</taxon>
        <taxon>Embryophyta</taxon>
        <taxon>Tracheophyta</taxon>
        <taxon>Spermatophyta</taxon>
        <taxon>Magnoliopsida</taxon>
        <taxon>eudicotyledons</taxon>
        <taxon>Gunneridae</taxon>
        <taxon>Pentapetalae</taxon>
        <taxon>rosids</taxon>
        <taxon>Vitales</taxon>
        <taxon>Vitaceae</taxon>
        <taxon>Viteae</taxon>
        <taxon>Vitis</taxon>
    </lineage>
</organism>
<dbReference type="PANTHER" id="PTHR48046:SF1">
    <property type="entry name" value="GLYCOSYLTRANSFERASE-RELATED"/>
    <property type="match status" value="1"/>
</dbReference>
<evidence type="ECO:0000313" key="4">
    <source>
        <dbReference type="Proteomes" id="UP000288805"/>
    </source>
</evidence>
<feature type="compositionally biased region" description="Basic and acidic residues" evidence="2">
    <location>
        <begin position="53"/>
        <end position="70"/>
    </location>
</feature>
<sequence length="113" mass="12437">MRGSKPMKMKNTDYRDGQHLVVAGRIPQVLAGDGTEQHEEEAESPDSSSAVIDGERRGEVVDGSGRREKPWRAQIKPHAALLSCPGLGHLIPVLELGKRLVTHHGFDFTVFEN</sequence>
<dbReference type="PANTHER" id="PTHR48046">
    <property type="entry name" value="UDP-GLYCOSYLTRANSFERASE 72E1"/>
    <property type="match status" value="1"/>
</dbReference>
<evidence type="ECO:0000256" key="2">
    <source>
        <dbReference type="SAM" id="MobiDB-lite"/>
    </source>
</evidence>
<comment type="caution">
    <text evidence="3">The sequence shown here is derived from an EMBL/GenBank/DDBJ whole genome shotgun (WGS) entry which is preliminary data.</text>
</comment>
<accession>A0A438CIM1</accession>
<reference evidence="3 4" key="1">
    <citation type="journal article" date="2018" name="PLoS Genet.">
        <title>Population sequencing reveals clonal diversity and ancestral inbreeding in the grapevine cultivar Chardonnay.</title>
        <authorList>
            <person name="Roach M.J."/>
            <person name="Johnson D.L."/>
            <person name="Bohlmann J."/>
            <person name="van Vuuren H.J."/>
            <person name="Jones S.J."/>
            <person name="Pretorius I.S."/>
            <person name="Schmidt S.A."/>
            <person name="Borneman A.R."/>
        </authorList>
    </citation>
    <scope>NUCLEOTIDE SEQUENCE [LARGE SCALE GENOMIC DNA]</scope>
    <source>
        <strain evidence="4">cv. Chardonnay</strain>
        <tissue evidence="3">Leaf</tissue>
    </source>
</reference>
<dbReference type="SUPFAM" id="SSF53756">
    <property type="entry name" value="UDP-Glycosyltransferase/glycogen phosphorylase"/>
    <property type="match status" value="1"/>
</dbReference>